<comment type="caution">
    <text evidence="1">The sequence shown here is derived from an EMBL/GenBank/DDBJ whole genome shotgun (WGS) entry which is preliminary data.</text>
</comment>
<evidence type="ECO:0000313" key="1">
    <source>
        <dbReference type="EMBL" id="KAK5049700.1"/>
    </source>
</evidence>
<keyword evidence="2" id="KW-1185">Reference proteome</keyword>
<dbReference type="Proteomes" id="UP001345691">
    <property type="component" value="Unassembled WGS sequence"/>
</dbReference>
<gene>
    <name evidence="1" type="ORF">LTR69_010884</name>
</gene>
<protein>
    <submittedName>
        <fullName evidence="1">Uncharacterized protein</fullName>
    </submittedName>
</protein>
<sequence length="115" mass="13090">MLDYYDHEYVEFWGTIIALRPVVSPGNWTPLPREVLGALLERYYTSGMRNDLFGLLEGLFVDVGLRGHVNQEHIGYRVQVISILHRIVEGEQLPVVEDPIIAQDHTPPPQGQPET</sequence>
<organism evidence="1 2">
    <name type="scientific">Exophiala sideris</name>
    <dbReference type="NCBI Taxonomy" id="1016849"/>
    <lineage>
        <taxon>Eukaryota</taxon>
        <taxon>Fungi</taxon>
        <taxon>Dikarya</taxon>
        <taxon>Ascomycota</taxon>
        <taxon>Pezizomycotina</taxon>
        <taxon>Eurotiomycetes</taxon>
        <taxon>Chaetothyriomycetidae</taxon>
        <taxon>Chaetothyriales</taxon>
        <taxon>Herpotrichiellaceae</taxon>
        <taxon>Exophiala</taxon>
    </lineage>
</organism>
<proteinExistence type="predicted"/>
<name>A0ABR0IWA1_9EURO</name>
<evidence type="ECO:0000313" key="2">
    <source>
        <dbReference type="Proteomes" id="UP001345691"/>
    </source>
</evidence>
<reference evidence="1 2" key="1">
    <citation type="submission" date="2023-08" db="EMBL/GenBank/DDBJ databases">
        <title>Black Yeasts Isolated from many extreme environments.</title>
        <authorList>
            <person name="Coleine C."/>
            <person name="Stajich J.E."/>
            <person name="Selbmann L."/>
        </authorList>
    </citation>
    <scope>NUCLEOTIDE SEQUENCE [LARGE SCALE GENOMIC DNA]</scope>
    <source>
        <strain evidence="1 2">CCFEE 6328</strain>
    </source>
</reference>
<accession>A0ABR0IWA1</accession>
<dbReference type="EMBL" id="JAVRRF010000042">
    <property type="protein sequence ID" value="KAK5049700.1"/>
    <property type="molecule type" value="Genomic_DNA"/>
</dbReference>